<sequence length="256" mass="27684">MSPLVRIRVLSVLAVVVLWELLALSGAGADEFFPHLWTLFAAFGDVLTAEFAGDVGITLFQLFWGSAAGIVVGLAAGLLIGTRPLARETVEPLLVYLSTVPKIVLYPVFLLFLSVGTESKIAMAAFGAFFPVVLHTLGAVSDVRPVWLNAARLLQTGRWQRMRHVYVPAMAPTMYAGVRLGIATAIIGTVMAESKAADAGVGYRVIFYYSQYQIPQMYAVLLLVFLFSVLVAVGLDRLGRALRLGGGHRSEQEISL</sequence>
<organism evidence="9 10">
    <name type="scientific">Pseudonocardia kongjuensis</name>
    <dbReference type="NCBI Taxonomy" id="102227"/>
    <lineage>
        <taxon>Bacteria</taxon>
        <taxon>Bacillati</taxon>
        <taxon>Actinomycetota</taxon>
        <taxon>Actinomycetes</taxon>
        <taxon>Pseudonocardiales</taxon>
        <taxon>Pseudonocardiaceae</taxon>
        <taxon>Pseudonocardia</taxon>
    </lineage>
</organism>
<evidence type="ECO:0000256" key="4">
    <source>
        <dbReference type="ARBA" id="ARBA00022692"/>
    </source>
</evidence>
<dbReference type="PROSITE" id="PS50928">
    <property type="entry name" value="ABC_TM1"/>
    <property type="match status" value="1"/>
</dbReference>
<evidence type="ECO:0000313" key="9">
    <source>
        <dbReference type="EMBL" id="GAA1403428.1"/>
    </source>
</evidence>
<keyword evidence="2 7" id="KW-0813">Transport</keyword>
<feature type="transmembrane region" description="Helical" evidence="7">
    <location>
        <begin position="164"/>
        <end position="187"/>
    </location>
</feature>
<dbReference type="CDD" id="cd06261">
    <property type="entry name" value="TM_PBP2"/>
    <property type="match status" value="1"/>
</dbReference>
<evidence type="ECO:0000256" key="1">
    <source>
        <dbReference type="ARBA" id="ARBA00004651"/>
    </source>
</evidence>
<dbReference type="Proteomes" id="UP001501414">
    <property type="component" value="Unassembled WGS sequence"/>
</dbReference>
<accession>A0ABN1YDE1</accession>
<dbReference type="Pfam" id="PF00528">
    <property type="entry name" value="BPD_transp_1"/>
    <property type="match status" value="1"/>
</dbReference>
<evidence type="ECO:0000256" key="6">
    <source>
        <dbReference type="ARBA" id="ARBA00023136"/>
    </source>
</evidence>
<evidence type="ECO:0000256" key="5">
    <source>
        <dbReference type="ARBA" id="ARBA00022989"/>
    </source>
</evidence>
<gene>
    <name evidence="9" type="ORF">GCM10009613_64540</name>
</gene>
<keyword evidence="3" id="KW-1003">Cell membrane</keyword>
<protein>
    <recommendedName>
        <fullName evidence="8">ABC transmembrane type-1 domain-containing protein</fullName>
    </recommendedName>
</protein>
<keyword evidence="5 7" id="KW-1133">Transmembrane helix</keyword>
<dbReference type="Gene3D" id="1.10.3720.10">
    <property type="entry name" value="MetI-like"/>
    <property type="match status" value="1"/>
</dbReference>
<evidence type="ECO:0000256" key="2">
    <source>
        <dbReference type="ARBA" id="ARBA00022448"/>
    </source>
</evidence>
<evidence type="ECO:0000256" key="3">
    <source>
        <dbReference type="ARBA" id="ARBA00022475"/>
    </source>
</evidence>
<evidence type="ECO:0000256" key="7">
    <source>
        <dbReference type="RuleBase" id="RU363032"/>
    </source>
</evidence>
<keyword evidence="4 7" id="KW-0812">Transmembrane</keyword>
<feature type="transmembrane region" description="Helical" evidence="7">
    <location>
        <begin position="93"/>
        <end position="115"/>
    </location>
</feature>
<evidence type="ECO:0000313" key="10">
    <source>
        <dbReference type="Proteomes" id="UP001501414"/>
    </source>
</evidence>
<proteinExistence type="inferred from homology"/>
<reference evidence="9 10" key="1">
    <citation type="journal article" date="2019" name="Int. J. Syst. Evol. Microbiol.">
        <title>The Global Catalogue of Microorganisms (GCM) 10K type strain sequencing project: providing services to taxonomists for standard genome sequencing and annotation.</title>
        <authorList>
            <consortium name="The Broad Institute Genomics Platform"/>
            <consortium name="The Broad Institute Genome Sequencing Center for Infectious Disease"/>
            <person name="Wu L."/>
            <person name="Ma J."/>
        </authorList>
    </citation>
    <scope>NUCLEOTIDE SEQUENCE [LARGE SCALE GENOMIC DNA]</scope>
    <source>
        <strain evidence="9 10">JCM 11896</strain>
    </source>
</reference>
<keyword evidence="10" id="KW-1185">Reference proteome</keyword>
<dbReference type="SUPFAM" id="SSF161098">
    <property type="entry name" value="MetI-like"/>
    <property type="match status" value="1"/>
</dbReference>
<comment type="similarity">
    <text evidence="7">Belongs to the binding-protein-dependent transport system permease family.</text>
</comment>
<dbReference type="InterPro" id="IPR000515">
    <property type="entry name" value="MetI-like"/>
</dbReference>
<feature type="domain" description="ABC transmembrane type-1" evidence="8">
    <location>
        <begin position="55"/>
        <end position="235"/>
    </location>
</feature>
<comment type="caution">
    <text evidence="9">The sequence shown here is derived from an EMBL/GenBank/DDBJ whole genome shotgun (WGS) entry which is preliminary data.</text>
</comment>
<name>A0ABN1YDE1_9PSEU</name>
<keyword evidence="6 7" id="KW-0472">Membrane</keyword>
<feature type="transmembrane region" description="Helical" evidence="7">
    <location>
        <begin position="121"/>
        <end position="143"/>
    </location>
</feature>
<evidence type="ECO:0000259" key="8">
    <source>
        <dbReference type="PROSITE" id="PS50928"/>
    </source>
</evidence>
<dbReference type="PANTHER" id="PTHR30151:SF0">
    <property type="entry name" value="ABC TRANSPORTER PERMEASE PROTEIN MJ0413-RELATED"/>
    <property type="match status" value="1"/>
</dbReference>
<dbReference type="InterPro" id="IPR035906">
    <property type="entry name" value="MetI-like_sf"/>
</dbReference>
<dbReference type="RefSeq" id="WP_344030351.1">
    <property type="nucleotide sequence ID" value="NZ_BAAAJK010000062.1"/>
</dbReference>
<dbReference type="EMBL" id="BAAAJK010000062">
    <property type="protein sequence ID" value="GAA1403428.1"/>
    <property type="molecule type" value="Genomic_DNA"/>
</dbReference>
<feature type="transmembrane region" description="Helical" evidence="7">
    <location>
        <begin position="217"/>
        <end position="235"/>
    </location>
</feature>
<feature type="transmembrane region" description="Helical" evidence="7">
    <location>
        <begin position="62"/>
        <end position="81"/>
    </location>
</feature>
<comment type="subcellular location">
    <subcellularLocation>
        <location evidence="1 7">Cell membrane</location>
        <topology evidence="1 7">Multi-pass membrane protein</topology>
    </subcellularLocation>
</comment>
<dbReference type="PANTHER" id="PTHR30151">
    <property type="entry name" value="ALKANE SULFONATE ABC TRANSPORTER-RELATED, MEMBRANE SUBUNIT"/>
    <property type="match status" value="1"/>
</dbReference>